<proteinExistence type="predicted"/>
<sequence>MTNSDSNLEIIPIAIEFLKLNVPNREMEAHSRISIDNIKRLLDLVHDCWCFEFAQMDKNVKKWKFIDSTTELQESGVQFKKAKGNNLFDIKFISGTLEIPQLCIEDKTESFLTNLVAFELRSSNRRPTNVCEYIVFMNSLVNSSKDVRLLRRGGIIESWAGDDKELYHMFHKLFKITQTDPKNFGYSQVFNDVNYNCK</sequence>
<reference evidence="1 2" key="1">
    <citation type="journal article" date="2022" name="Plant J.">
        <title>Chromosome-level genome of Camellia lanceoleosa provides a valuable resource for understanding genome evolution and self-incompatibility.</title>
        <authorList>
            <person name="Gong W."/>
            <person name="Xiao S."/>
            <person name="Wang L."/>
            <person name="Liao Z."/>
            <person name="Chang Y."/>
            <person name="Mo W."/>
            <person name="Hu G."/>
            <person name="Li W."/>
            <person name="Zhao G."/>
            <person name="Zhu H."/>
            <person name="Hu X."/>
            <person name="Ji K."/>
            <person name="Xiang X."/>
            <person name="Song Q."/>
            <person name="Yuan D."/>
            <person name="Jin S."/>
            <person name="Zhang L."/>
        </authorList>
    </citation>
    <scope>NUCLEOTIDE SEQUENCE [LARGE SCALE GENOMIC DNA]</scope>
    <source>
        <strain evidence="1">SQ_2022a</strain>
    </source>
</reference>
<dbReference type="EMBL" id="CM045762">
    <property type="protein sequence ID" value="KAI8009921.1"/>
    <property type="molecule type" value="Genomic_DNA"/>
</dbReference>
<gene>
    <name evidence="1" type="ORF">LOK49_LG06G02505</name>
</gene>
<evidence type="ECO:0000313" key="2">
    <source>
        <dbReference type="Proteomes" id="UP001060215"/>
    </source>
</evidence>
<organism evidence="1 2">
    <name type="scientific">Camellia lanceoleosa</name>
    <dbReference type="NCBI Taxonomy" id="1840588"/>
    <lineage>
        <taxon>Eukaryota</taxon>
        <taxon>Viridiplantae</taxon>
        <taxon>Streptophyta</taxon>
        <taxon>Embryophyta</taxon>
        <taxon>Tracheophyta</taxon>
        <taxon>Spermatophyta</taxon>
        <taxon>Magnoliopsida</taxon>
        <taxon>eudicotyledons</taxon>
        <taxon>Gunneridae</taxon>
        <taxon>Pentapetalae</taxon>
        <taxon>asterids</taxon>
        <taxon>Ericales</taxon>
        <taxon>Theaceae</taxon>
        <taxon>Camellia</taxon>
    </lineage>
</organism>
<comment type="caution">
    <text evidence="1">The sequence shown here is derived from an EMBL/GenBank/DDBJ whole genome shotgun (WGS) entry which is preliminary data.</text>
</comment>
<dbReference type="Proteomes" id="UP001060215">
    <property type="component" value="Chromosome 5"/>
</dbReference>
<accession>A0ACC0HD54</accession>
<protein>
    <submittedName>
        <fullName evidence="1">UPF0481 protein</fullName>
    </submittedName>
</protein>
<name>A0ACC0HD54_9ERIC</name>
<keyword evidence="2" id="KW-1185">Reference proteome</keyword>
<evidence type="ECO:0000313" key="1">
    <source>
        <dbReference type="EMBL" id="KAI8009921.1"/>
    </source>
</evidence>